<accession>A0A2S6NG61</accession>
<sequence length="63" mass="6442">MKFQAPPGVTALSCAGEELIPDAQGNFEAAEGHASDLLAHGCVPAPAPCDAEAPRAKNKRKAD</sequence>
<dbReference type="AlphaFoldDB" id="A0A2S6NG61"/>
<reference evidence="1 2" key="1">
    <citation type="journal article" date="2018" name="Arch. Microbiol.">
        <title>New insights into the metabolic potential of the phototrophic purple bacterium Rhodopila globiformis DSM 161(T) from its draft genome sequence and evidence for a vanadium-dependent nitrogenase.</title>
        <authorList>
            <person name="Imhoff J.F."/>
            <person name="Rahn T."/>
            <person name="Kunzel S."/>
            <person name="Neulinger S.C."/>
        </authorList>
    </citation>
    <scope>NUCLEOTIDE SEQUENCE [LARGE SCALE GENOMIC DNA]</scope>
    <source>
        <strain evidence="1 2">DSM 16996</strain>
    </source>
</reference>
<dbReference type="EMBL" id="NHSJ01000015">
    <property type="protein sequence ID" value="PPQ33632.1"/>
    <property type="molecule type" value="Genomic_DNA"/>
</dbReference>
<gene>
    <name evidence="1" type="ORF">CCR94_01075</name>
</gene>
<comment type="caution">
    <text evidence="1">The sequence shown here is derived from an EMBL/GenBank/DDBJ whole genome shotgun (WGS) entry which is preliminary data.</text>
</comment>
<organism evidence="1 2">
    <name type="scientific">Rhodoblastus sphagnicola</name>
    <dbReference type="NCBI Taxonomy" id="333368"/>
    <lineage>
        <taxon>Bacteria</taxon>
        <taxon>Pseudomonadati</taxon>
        <taxon>Pseudomonadota</taxon>
        <taxon>Alphaproteobacteria</taxon>
        <taxon>Hyphomicrobiales</taxon>
        <taxon>Rhodoblastaceae</taxon>
        <taxon>Rhodoblastus</taxon>
    </lineage>
</organism>
<dbReference type="RefSeq" id="WP_104506044.1">
    <property type="nucleotide sequence ID" value="NZ_JACIGC010000034.1"/>
</dbReference>
<protein>
    <submittedName>
        <fullName evidence="1">Uncharacterized protein</fullName>
    </submittedName>
</protein>
<dbReference type="Proteomes" id="UP000239089">
    <property type="component" value="Unassembled WGS sequence"/>
</dbReference>
<evidence type="ECO:0000313" key="1">
    <source>
        <dbReference type="EMBL" id="PPQ33632.1"/>
    </source>
</evidence>
<proteinExistence type="predicted"/>
<name>A0A2S6NG61_9HYPH</name>
<evidence type="ECO:0000313" key="2">
    <source>
        <dbReference type="Proteomes" id="UP000239089"/>
    </source>
</evidence>
<keyword evidence="2" id="KW-1185">Reference proteome</keyword>
<dbReference type="OrthoDB" id="9778236at2"/>